<proteinExistence type="predicted"/>
<reference evidence="4" key="1">
    <citation type="submission" date="2016-10" db="EMBL/GenBank/DDBJ databases">
        <authorList>
            <person name="Varghese N."/>
            <person name="Submissions S."/>
        </authorList>
    </citation>
    <scope>NUCLEOTIDE SEQUENCE [LARGE SCALE GENOMIC DNA]</scope>
    <source>
        <strain evidence="4">CGMCC 1.7715</strain>
    </source>
</reference>
<gene>
    <name evidence="3" type="ORF">SAMN04488060_1976</name>
</gene>
<feature type="compositionally biased region" description="Low complexity" evidence="1">
    <location>
        <begin position="68"/>
        <end position="83"/>
    </location>
</feature>
<dbReference type="OrthoDB" id="7509339at2"/>
<dbReference type="AlphaFoldDB" id="A0A1I5NN99"/>
<keyword evidence="2" id="KW-1133">Transmembrane helix</keyword>
<dbReference type="EMBL" id="FOWZ01000003">
    <property type="protein sequence ID" value="SFP23167.1"/>
    <property type="molecule type" value="Genomic_DNA"/>
</dbReference>
<accession>A0A1I5NN99</accession>
<evidence type="ECO:0000256" key="1">
    <source>
        <dbReference type="SAM" id="MobiDB-lite"/>
    </source>
</evidence>
<evidence type="ECO:0000256" key="2">
    <source>
        <dbReference type="SAM" id="Phobius"/>
    </source>
</evidence>
<keyword evidence="4" id="KW-1185">Reference proteome</keyword>
<dbReference type="RefSeq" id="WP_090480820.1">
    <property type="nucleotide sequence ID" value="NZ_FOWZ01000003.1"/>
</dbReference>
<feature type="region of interest" description="Disordered" evidence="1">
    <location>
        <begin position="1"/>
        <end position="27"/>
    </location>
</feature>
<organism evidence="3 4">
    <name type="scientific">Qipengyuania nanhaisediminis</name>
    <dbReference type="NCBI Taxonomy" id="604088"/>
    <lineage>
        <taxon>Bacteria</taxon>
        <taxon>Pseudomonadati</taxon>
        <taxon>Pseudomonadota</taxon>
        <taxon>Alphaproteobacteria</taxon>
        <taxon>Sphingomonadales</taxon>
        <taxon>Erythrobacteraceae</taxon>
        <taxon>Qipengyuania</taxon>
    </lineage>
</organism>
<dbReference type="STRING" id="604088.SAMN04488060_1976"/>
<keyword evidence="2" id="KW-0472">Membrane</keyword>
<feature type="transmembrane region" description="Helical" evidence="2">
    <location>
        <begin position="35"/>
        <end position="55"/>
    </location>
</feature>
<name>A0A1I5NN99_9SPHN</name>
<dbReference type="Proteomes" id="UP000199331">
    <property type="component" value="Unassembled WGS sequence"/>
</dbReference>
<feature type="region of interest" description="Disordered" evidence="1">
    <location>
        <begin position="60"/>
        <end position="123"/>
    </location>
</feature>
<protein>
    <submittedName>
        <fullName evidence="3">Uncharacterized protein</fullName>
    </submittedName>
</protein>
<sequence length="123" mass="12539">MKMPRYFDLSSSKPQIGGLPEAPLGGSRAQAVHRLQIGIAGVVLMVLLVGLASLVQDRAREVDASSVPQAAATTEPSAEPTQADPLVEAGVVPDLPAEPVPSSTQSPAVVPEQGIGDPNAPAE</sequence>
<evidence type="ECO:0000313" key="4">
    <source>
        <dbReference type="Proteomes" id="UP000199331"/>
    </source>
</evidence>
<keyword evidence="2" id="KW-0812">Transmembrane</keyword>
<evidence type="ECO:0000313" key="3">
    <source>
        <dbReference type="EMBL" id="SFP23167.1"/>
    </source>
</evidence>